<name>A0A4Y2A2W6_ARAVE</name>
<evidence type="ECO:0000313" key="2">
    <source>
        <dbReference type="Proteomes" id="UP000499080"/>
    </source>
</evidence>
<gene>
    <name evidence="1" type="ORF">AVEN_230943_1</name>
</gene>
<reference evidence="1 2" key="1">
    <citation type="journal article" date="2019" name="Sci. Rep.">
        <title>Orb-weaving spider Araneus ventricosus genome elucidates the spidroin gene catalogue.</title>
        <authorList>
            <person name="Kono N."/>
            <person name="Nakamura H."/>
            <person name="Ohtoshi R."/>
            <person name="Moran D.A.P."/>
            <person name="Shinohara A."/>
            <person name="Yoshida Y."/>
            <person name="Fujiwara M."/>
            <person name="Mori M."/>
            <person name="Tomita M."/>
            <person name="Arakawa K."/>
        </authorList>
    </citation>
    <scope>NUCLEOTIDE SEQUENCE [LARGE SCALE GENOMIC DNA]</scope>
</reference>
<comment type="caution">
    <text evidence="1">The sequence shown here is derived from an EMBL/GenBank/DDBJ whole genome shotgun (WGS) entry which is preliminary data.</text>
</comment>
<protein>
    <submittedName>
        <fullName evidence="1">Uncharacterized protein</fullName>
    </submittedName>
</protein>
<keyword evidence="2" id="KW-1185">Reference proteome</keyword>
<accession>A0A4Y2A2W6</accession>
<dbReference type="Proteomes" id="UP000499080">
    <property type="component" value="Unassembled WGS sequence"/>
</dbReference>
<evidence type="ECO:0000313" key="1">
    <source>
        <dbReference type="EMBL" id="GBL74030.1"/>
    </source>
</evidence>
<sequence>MLLRRVGNAIFMCFSGEKTRNERPMRKRRKSALLITMSHGSCLQLNTRYTCNACLATSPHKVDKILKASRRISAITDIDTLMLHLGNVGSDVVVICNGQNDHQTYPALINVSKV</sequence>
<dbReference type="EMBL" id="BGPR01000004">
    <property type="protein sequence ID" value="GBL74030.1"/>
    <property type="molecule type" value="Genomic_DNA"/>
</dbReference>
<proteinExistence type="predicted"/>
<dbReference type="AlphaFoldDB" id="A0A4Y2A2W6"/>
<organism evidence="1 2">
    <name type="scientific">Araneus ventricosus</name>
    <name type="common">Orbweaver spider</name>
    <name type="synonym">Epeira ventricosa</name>
    <dbReference type="NCBI Taxonomy" id="182803"/>
    <lineage>
        <taxon>Eukaryota</taxon>
        <taxon>Metazoa</taxon>
        <taxon>Ecdysozoa</taxon>
        <taxon>Arthropoda</taxon>
        <taxon>Chelicerata</taxon>
        <taxon>Arachnida</taxon>
        <taxon>Araneae</taxon>
        <taxon>Araneomorphae</taxon>
        <taxon>Entelegynae</taxon>
        <taxon>Araneoidea</taxon>
        <taxon>Araneidae</taxon>
        <taxon>Araneus</taxon>
    </lineage>
</organism>